<feature type="binding site" evidence="1">
    <location>
        <position position="57"/>
    </location>
    <ligand>
        <name>ATP</name>
        <dbReference type="ChEBI" id="CHEBI:30616"/>
    </ligand>
</feature>
<evidence type="ECO:0000313" key="4">
    <source>
        <dbReference type="EMBL" id="RHZ84013.1"/>
    </source>
</evidence>
<evidence type="ECO:0000256" key="2">
    <source>
        <dbReference type="SAM" id="Coils"/>
    </source>
</evidence>
<keyword evidence="5" id="KW-1185">Reference proteome</keyword>
<dbReference type="PANTHER" id="PTHR44329">
    <property type="entry name" value="SERINE/THREONINE-PROTEIN KINASE TNNI3K-RELATED"/>
    <property type="match status" value="1"/>
</dbReference>
<dbReference type="InterPro" id="IPR059179">
    <property type="entry name" value="MLKL-like_MCAfunc"/>
</dbReference>
<dbReference type="Pfam" id="PF08238">
    <property type="entry name" value="Sel1"/>
    <property type="match status" value="2"/>
</dbReference>
<evidence type="ECO:0000313" key="5">
    <source>
        <dbReference type="Proteomes" id="UP000266861"/>
    </source>
</evidence>
<feature type="domain" description="Protein kinase" evidence="3">
    <location>
        <begin position="306"/>
        <end position="571"/>
    </location>
</feature>
<dbReference type="OrthoDB" id="2314769at2759"/>
<protein>
    <recommendedName>
        <fullName evidence="3">Protein kinase domain-containing protein</fullName>
    </recommendedName>
</protein>
<dbReference type="InterPro" id="IPR017441">
    <property type="entry name" value="Protein_kinase_ATP_BS"/>
</dbReference>
<sequence>MSLFHINKELFKSAIENRFINSFEYNTFENVIKVGTGGFGEVKRAYLNTLRRYVALKCLNDDNDEFYGQFLDELQNISAVNHHDNIIHFYGVSIDPSIEKYYLVLQYAEDGNLQTYLRNNFEKLDWNAKVSMAKDIARGLSHIHQKNIVHRDLHSKNILVHEGKLLISDLGLSKQLDSKSNFSIEGGVIAYTDPLYLRNAKTYKRNKTSDIYSLGVLLWELSSGRPPFYNCSSMSILQIVASGKREQHIRGTPIDYIYIYSNAWKSNPKVRSTIEKICDSLENIKLENVYNISSENIQLENNESIQLGNENISMGTFSKDTVSSDQLSLSKWWKSEGFRDETSKILQDDSVHDASILNMQSAKSALAVLGAVGDAVQPYLPLFSTVTIIISEINNIYANAKYNKKICNSLMDRVNAAEFSIKNLERRKNENKKNFRDPHSKNILVHEGKLLISDLGLSKQLDSKSNFSIEGGVIAYTDPLYLRNAKTYKRNKTSDIYSLGVLLWELSSGRPPFYNCSSMSILQIVASGKREQHIRGTPIDYIYIYSNAWKSNPKVRSTIEKICDSLENIKLENVYNISSENIQLENNESIQLGNENISMGTFSKDTVSSDQLSLSKWWKSEGFRDETSKILQDDSVHDASILNMQSAKSALAVLGAVGDAVQPYLPLFSTVTIIISEINNIYANAKYNKKICNSLMDRVNAAEFSIKNLERRKNENKKNFRDPVYFRAFHHFIEVMKNIKQFIANVSTLSGFQKYFHASSVIEKFESLTSEFESAMNDLHFVTSLRNEEQRRIDHESLNLDLQEMAKFLNTIGENVIDANQQLNTVITEIVILKNQMESSKPNTTPITANEIDPKDLKNPLVGRHGDQRGLSVVRKMLSNGEDVACKTIRQRYLFGALDQKTQAHLSILGKLKESKNILKFYGLSKVKDLNIMVLVFEWADFGSLQEVYREYDIGWRSKVQMALEICRGLVFLQTCGILHREIRCANIMMTKQLVPKLSNFKYARRNNEAIPDSIEVANIWRWTAPEKMKGPKKVRCTFKCEIFSFGMLLWELLFQKIPYENKGMLQIRDHVLKGGREKIIMNCSSQENKTIQNTFVEIIISAWQQDVDIRASLLDIFLKLQKLAADYPIDTSPTLNPLGSLYGSQKVESVSIGKSATERPDSFQNFTLPTIIPLKEGIEAHKAKNYQKAWSCFNENVKFNSSAAKYWMGHYLLKGLPDGKKDPVQANLLLKEAADDGIAEAQLHYAFSLFNTPGIKFNRKVFVSYLTKAANGGNIAAQYNLGDIYFNGKILGIKDVEFGTKYLKLAALNNNPRSIKILKDNGIDF</sequence>
<dbReference type="InterPro" id="IPR001245">
    <property type="entry name" value="Ser-Thr/Tyr_kinase_cat_dom"/>
</dbReference>
<dbReference type="Gene3D" id="1.25.40.10">
    <property type="entry name" value="Tetratricopeptide repeat domain"/>
    <property type="match status" value="1"/>
</dbReference>
<dbReference type="Proteomes" id="UP000266861">
    <property type="component" value="Unassembled WGS sequence"/>
</dbReference>
<proteinExistence type="predicted"/>
<dbReference type="GO" id="GO:0004674">
    <property type="term" value="F:protein serine/threonine kinase activity"/>
    <property type="evidence" value="ECO:0007669"/>
    <property type="project" value="TreeGrafter"/>
</dbReference>
<feature type="domain" description="Protein kinase" evidence="3">
    <location>
        <begin position="859"/>
        <end position="1136"/>
    </location>
</feature>
<dbReference type="CDD" id="cd21037">
    <property type="entry name" value="MLKL_NTD"/>
    <property type="match status" value="1"/>
</dbReference>
<dbReference type="InterPro" id="IPR036537">
    <property type="entry name" value="Adaptor_Cbl_N_dom_sf"/>
</dbReference>
<gene>
    <name evidence="4" type="ORF">Glove_86g156</name>
</gene>
<dbReference type="InterPro" id="IPR000719">
    <property type="entry name" value="Prot_kinase_dom"/>
</dbReference>
<dbReference type="InterPro" id="IPR006597">
    <property type="entry name" value="Sel1-like"/>
</dbReference>
<dbReference type="Gene3D" id="1.10.510.10">
    <property type="entry name" value="Transferase(Phosphotransferase) domain 1"/>
    <property type="match status" value="3"/>
</dbReference>
<dbReference type="STRING" id="1348612.A0A397JGB1"/>
<dbReference type="Gene3D" id="1.20.930.20">
    <property type="entry name" value="Adaptor protein Cbl, N-terminal domain"/>
    <property type="match status" value="1"/>
</dbReference>
<dbReference type="GO" id="GO:0005524">
    <property type="term" value="F:ATP binding"/>
    <property type="evidence" value="ECO:0007669"/>
    <property type="project" value="UniProtKB-UniRule"/>
</dbReference>
<keyword evidence="1" id="KW-0067">ATP-binding</keyword>
<dbReference type="SMART" id="SM00671">
    <property type="entry name" value="SEL1"/>
    <property type="match status" value="3"/>
</dbReference>
<accession>A0A397JGB1</accession>
<evidence type="ECO:0000259" key="3">
    <source>
        <dbReference type="PROSITE" id="PS50011"/>
    </source>
</evidence>
<feature type="domain" description="Protein kinase" evidence="3">
    <location>
        <begin position="28"/>
        <end position="286"/>
    </location>
</feature>
<reference evidence="4 5" key="1">
    <citation type="submission" date="2018-08" db="EMBL/GenBank/DDBJ databases">
        <title>Genome and evolution of the arbuscular mycorrhizal fungus Diversispora epigaea (formerly Glomus versiforme) and its bacterial endosymbionts.</title>
        <authorList>
            <person name="Sun X."/>
            <person name="Fei Z."/>
            <person name="Harrison M."/>
        </authorList>
    </citation>
    <scope>NUCLEOTIDE SEQUENCE [LARGE SCALE GENOMIC DNA]</scope>
    <source>
        <strain evidence="4 5">IT104</strain>
    </source>
</reference>
<name>A0A397JGB1_9GLOM</name>
<dbReference type="PRINTS" id="PR00109">
    <property type="entry name" value="TYRKINASE"/>
</dbReference>
<dbReference type="EMBL" id="PQFF01000082">
    <property type="protein sequence ID" value="RHZ84013.1"/>
    <property type="molecule type" value="Genomic_DNA"/>
</dbReference>
<keyword evidence="2" id="KW-0175">Coiled coil</keyword>
<keyword evidence="1" id="KW-0547">Nucleotide-binding</keyword>
<dbReference type="GO" id="GO:0007166">
    <property type="term" value="P:cell surface receptor signaling pathway"/>
    <property type="evidence" value="ECO:0007669"/>
    <property type="project" value="InterPro"/>
</dbReference>
<dbReference type="PROSITE" id="PS00107">
    <property type="entry name" value="PROTEIN_KINASE_ATP"/>
    <property type="match status" value="1"/>
</dbReference>
<dbReference type="InterPro" id="IPR011990">
    <property type="entry name" value="TPR-like_helical_dom_sf"/>
</dbReference>
<organism evidence="4 5">
    <name type="scientific">Diversispora epigaea</name>
    <dbReference type="NCBI Taxonomy" id="1348612"/>
    <lineage>
        <taxon>Eukaryota</taxon>
        <taxon>Fungi</taxon>
        <taxon>Fungi incertae sedis</taxon>
        <taxon>Mucoromycota</taxon>
        <taxon>Glomeromycotina</taxon>
        <taxon>Glomeromycetes</taxon>
        <taxon>Diversisporales</taxon>
        <taxon>Diversisporaceae</taxon>
        <taxon>Diversispora</taxon>
    </lineage>
</organism>
<feature type="coiled-coil region" evidence="2">
    <location>
        <begin position="692"/>
        <end position="719"/>
    </location>
</feature>
<dbReference type="InterPro" id="IPR051681">
    <property type="entry name" value="Ser/Thr_Kinases-Pseudokinases"/>
</dbReference>
<dbReference type="PROSITE" id="PS50011">
    <property type="entry name" value="PROTEIN_KINASE_DOM"/>
    <property type="match status" value="3"/>
</dbReference>
<feature type="coiled-coil region" evidence="2">
    <location>
        <begin position="407"/>
        <end position="434"/>
    </location>
</feature>
<comment type="caution">
    <text evidence="4">The sequence shown here is derived from an EMBL/GenBank/DDBJ whole genome shotgun (WGS) entry which is preliminary data.</text>
</comment>
<dbReference type="SUPFAM" id="SSF81901">
    <property type="entry name" value="HCP-like"/>
    <property type="match status" value="1"/>
</dbReference>
<dbReference type="Pfam" id="PF07714">
    <property type="entry name" value="PK_Tyr_Ser-Thr"/>
    <property type="match status" value="3"/>
</dbReference>
<dbReference type="SUPFAM" id="SSF56112">
    <property type="entry name" value="Protein kinase-like (PK-like)"/>
    <property type="match status" value="3"/>
</dbReference>
<evidence type="ECO:0000256" key="1">
    <source>
        <dbReference type="PROSITE-ProRule" id="PRU10141"/>
    </source>
</evidence>
<dbReference type="InterPro" id="IPR011009">
    <property type="entry name" value="Kinase-like_dom_sf"/>
</dbReference>